<evidence type="ECO:0000313" key="3">
    <source>
        <dbReference type="Proteomes" id="UP001597546"/>
    </source>
</evidence>
<proteinExistence type="predicted"/>
<dbReference type="EMBL" id="JBHULV010000014">
    <property type="protein sequence ID" value="MFD2731053.1"/>
    <property type="molecule type" value="Genomic_DNA"/>
</dbReference>
<organism evidence="2 3">
    <name type="scientific">Pedobacter alpinus</name>
    <dbReference type="NCBI Taxonomy" id="1590643"/>
    <lineage>
        <taxon>Bacteria</taxon>
        <taxon>Pseudomonadati</taxon>
        <taxon>Bacteroidota</taxon>
        <taxon>Sphingobacteriia</taxon>
        <taxon>Sphingobacteriales</taxon>
        <taxon>Sphingobacteriaceae</taxon>
        <taxon>Pedobacter</taxon>
    </lineage>
</organism>
<name>A0ABW5TPZ1_9SPHI</name>
<protein>
    <submittedName>
        <fullName evidence="2">Glycosyltransferase</fullName>
        <ecNumber evidence="2">2.4.-.-</ecNumber>
    </submittedName>
</protein>
<dbReference type="RefSeq" id="WP_379041868.1">
    <property type="nucleotide sequence ID" value="NZ_JBHSKW010000018.1"/>
</dbReference>
<accession>A0ABW5TPZ1</accession>
<dbReference type="PANTHER" id="PTHR46401:SF8">
    <property type="entry name" value="BLL6006 PROTEIN"/>
    <property type="match status" value="1"/>
</dbReference>
<evidence type="ECO:0000313" key="2">
    <source>
        <dbReference type="EMBL" id="MFD2731053.1"/>
    </source>
</evidence>
<dbReference type="SUPFAM" id="SSF53756">
    <property type="entry name" value="UDP-Glycosyltransferase/glycogen phosphorylase"/>
    <property type="match status" value="1"/>
</dbReference>
<dbReference type="EC" id="2.4.-.-" evidence="2"/>
<feature type="domain" description="Glycosyl transferase family 1" evidence="1">
    <location>
        <begin position="206"/>
        <end position="351"/>
    </location>
</feature>
<dbReference type="PANTHER" id="PTHR46401">
    <property type="entry name" value="GLYCOSYLTRANSFERASE WBBK-RELATED"/>
    <property type="match status" value="1"/>
</dbReference>
<comment type="caution">
    <text evidence="2">The sequence shown here is derived from an EMBL/GenBank/DDBJ whole genome shotgun (WGS) entry which is preliminary data.</text>
</comment>
<dbReference type="InterPro" id="IPR001296">
    <property type="entry name" value="Glyco_trans_1"/>
</dbReference>
<sequence>MAKRIRLGLKYSYDENWIGGTYYLENLVKSLNTLNDIEKPEIIAIVIKKSDFLLLKKNTSYPYLKFQIHSGEKNILCRGINIVTRRLLGKSVCSQKIKNLDGVFPYTNSIQFDLAKKKIYWIPDFQDHFFAEMFKVSEIERRLKWQQGIASSNFDLVLSSQDAFNQFKKIFPGYKVSTHVVPFAVSLPKLTNSSIPAEVNQQKIPGNYFICCNQFWPHKNHLIILKAIKYLKDKGQEIKVIFTGKVSVNLESEKYYKDLTDFILSNSLSTNVILLGFVDRQVQLNLLSNAQAVIQPSLFEGWSTIVEDAKFLNKSLIISDLKIHREQLEKYEAHYFNPHNEDDLANHLSLASYKSNVSKNAIIDYHQNITVFAKEFMAILKNETNYANK</sequence>
<dbReference type="Gene3D" id="3.40.50.2000">
    <property type="entry name" value="Glycogen Phosphorylase B"/>
    <property type="match status" value="1"/>
</dbReference>
<dbReference type="Proteomes" id="UP001597546">
    <property type="component" value="Unassembled WGS sequence"/>
</dbReference>
<keyword evidence="2" id="KW-0808">Transferase</keyword>
<keyword evidence="3" id="KW-1185">Reference proteome</keyword>
<reference evidence="3" key="1">
    <citation type="journal article" date="2019" name="Int. J. Syst. Evol. Microbiol.">
        <title>The Global Catalogue of Microorganisms (GCM) 10K type strain sequencing project: providing services to taxonomists for standard genome sequencing and annotation.</title>
        <authorList>
            <consortium name="The Broad Institute Genomics Platform"/>
            <consortium name="The Broad Institute Genome Sequencing Center for Infectious Disease"/>
            <person name="Wu L."/>
            <person name="Ma J."/>
        </authorList>
    </citation>
    <scope>NUCLEOTIDE SEQUENCE [LARGE SCALE GENOMIC DNA]</scope>
    <source>
        <strain evidence="3">KCTC 42456</strain>
    </source>
</reference>
<gene>
    <name evidence="2" type="ORF">ACFSSE_04990</name>
</gene>
<dbReference type="Pfam" id="PF00534">
    <property type="entry name" value="Glycos_transf_1"/>
    <property type="match status" value="1"/>
</dbReference>
<dbReference type="GO" id="GO:0016757">
    <property type="term" value="F:glycosyltransferase activity"/>
    <property type="evidence" value="ECO:0007669"/>
    <property type="project" value="UniProtKB-KW"/>
</dbReference>
<evidence type="ECO:0000259" key="1">
    <source>
        <dbReference type="Pfam" id="PF00534"/>
    </source>
</evidence>
<keyword evidence="2" id="KW-0328">Glycosyltransferase</keyword>